<keyword evidence="9 12" id="KW-0067">ATP-binding</keyword>
<keyword evidence="10" id="KW-0457">Lysine biosynthesis</keyword>
<evidence type="ECO:0000256" key="6">
    <source>
        <dbReference type="ARBA" id="ARBA00022679"/>
    </source>
</evidence>
<dbReference type="GO" id="GO:0004072">
    <property type="term" value="F:aspartate kinase activity"/>
    <property type="evidence" value="ECO:0007669"/>
    <property type="project" value="UniProtKB-EC"/>
</dbReference>
<keyword evidence="8 13" id="KW-0418">Kinase</keyword>
<dbReference type="GO" id="GO:0009089">
    <property type="term" value="P:lysine biosynthetic process via diaminopimelate"/>
    <property type="evidence" value="ECO:0007669"/>
    <property type="project" value="UniProtKB-UniPathway"/>
</dbReference>
<comment type="pathway">
    <text evidence="1 14">Amino-acid biosynthesis; L-lysine biosynthesis via DAP pathway; (S)-tetrahydrodipicolinate from L-aspartate: step 1/4.</text>
</comment>
<evidence type="ECO:0000256" key="2">
    <source>
        <dbReference type="ARBA" id="ARBA00004986"/>
    </source>
</evidence>
<evidence type="ECO:0000256" key="4">
    <source>
        <dbReference type="ARBA" id="ARBA00010122"/>
    </source>
</evidence>
<dbReference type="InterPro" id="IPR001341">
    <property type="entry name" value="Asp_kinase"/>
</dbReference>
<reference evidence="16 17" key="1">
    <citation type="submission" date="2020-02" db="EMBL/GenBank/DDBJ databases">
        <authorList>
            <person name="Zhang X.-Y."/>
        </authorList>
    </citation>
    <scope>NUCLEOTIDE SEQUENCE [LARGE SCALE GENOMIC DNA]</scope>
    <source>
        <strain evidence="16 17">C33</strain>
    </source>
</reference>
<dbReference type="InterPro" id="IPR001048">
    <property type="entry name" value="Asp/Glu/Uridylate_kinase"/>
</dbReference>
<dbReference type="PIRSF" id="PIRSF000726">
    <property type="entry name" value="Asp_kin"/>
    <property type="match status" value="1"/>
</dbReference>
<dbReference type="UniPathway" id="UPA00034">
    <property type="reaction ID" value="UER00015"/>
</dbReference>
<dbReference type="CDD" id="cd04261">
    <property type="entry name" value="AAK_AKii-LysC-BS"/>
    <property type="match status" value="1"/>
</dbReference>
<organism evidence="16 17">
    <name type="scientific">Wenzhouxiangella limi</name>
    <dbReference type="NCBI Taxonomy" id="2707351"/>
    <lineage>
        <taxon>Bacteria</taxon>
        <taxon>Pseudomonadati</taxon>
        <taxon>Pseudomonadota</taxon>
        <taxon>Gammaproteobacteria</taxon>
        <taxon>Chromatiales</taxon>
        <taxon>Wenzhouxiangellaceae</taxon>
        <taxon>Wenzhouxiangella</taxon>
    </lineage>
</organism>
<accession>A0A845V360</accession>
<evidence type="ECO:0000256" key="13">
    <source>
        <dbReference type="RuleBase" id="RU003448"/>
    </source>
</evidence>
<comment type="caution">
    <text evidence="16">The sequence shown here is derived from an EMBL/GenBank/DDBJ whole genome shotgun (WGS) entry which is preliminary data.</text>
</comment>
<feature type="binding site" evidence="12">
    <location>
        <position position="47"/>
    </location>
    <ligand>
        <name>substrate</name>
    </ligand>
</feature>
<evidence type="ECO:0000256" key="9">
    <source>
        <dbReference type="ARBA" id="ARBA00022840"/>
    </source>
</evidence>
<dbReference type="AlphaFoldDB" id="A0A845V360"/>
<dbReference type="RefSeq" id="WP_164211059.1">
    <property type="nucleotide sequence ID" value="NZ_JAAGSC010000040.1"/>
</dbReference>
<comment type="pathway">
    <text evidence="2 14">Amino-acid biosynthesis; L-methionine biosynthesis via de novo pathway; L-homoserine from L-aspartate: step 1/3.</text>
</comment>
<keyword evidence="17" id="KW-1185">Reference proteome</keyword>
<name>A0A845V360_9GAMM</name>
<keyword evidence="7 12" id="KW-0547">Nucleotide-binding</keyword>
<evidence type="ECO:0000256" key="12">
    <source>
        <dbReference type="PIRSR" id="PIRSR000726-1"/>
    </source>
</evidence>
<dbReference type="Gene3D" id="3.40.1160.10">
    <property type="entry name" value="Acetylglutamate kinase-like"/>
    <property type="match status" value="1"/>
</dbReference>
<sequence>MKTIVQKYGGSSLAEDSQLCAVAERVARTRRQGHRVVVVVSARGDTTSKLLASAGRFNTQPDHRELDMLLAAGEQTSASLLSLALQDLDIPACSMTGPQAGVRTCSAHLNARIKAVEPGRILKALDEGKVVVVAGFQGASPGGDITTLGRGGSDTTAVAIAAAVQAARCEIYSDVDGVYTADPRVVPDAIRLRTLSLAEMKTLAHHGAGVLNERAIDYALEHGVTIHASKSHGEGGQTIVRKGSGAGQSRIIGIAAHKNLVSVQFDEGADRKRLADILDDYDGFAPELADGASGCYLLPIDQLADVEGLADSLQSEFGAAVEVRYPLASVSAVGFRAGQDADILSLAAENLTDAGIKVRQSFTFPHAVTCLVAADKVKQAAQAFHAGFGITESEVADVA</sequence>
<feature type="binding site" evidence="12">
    <location>
        <position position="179"/>
    </location>
    <ligand>
        <name>ATP</name>
        <dbReference type="ChEBI" id="CHEBI:30616"/>
    </ligand>
</feature>
<keyword evidence="6 13" id="KW-0808">Transferase</keyword>
<dbReference type="GO" id="GO:0009088">
    <property type="term" value="P:threonine biosynthetic process"/>
    <property type="evidence" value="ECO:0007669"/>
    <property type="project" value="UniProtKB-UniPathway"/>
</dbReference>
<feature type="domain" description="Aspartate/glutamate/uridylate kinase" evidence="15">
    <location>
        <begin position="2"/>
        <end position="226"/>
    </location>
</feature>
<dbReference type="InterPro" id="IPR036393">
    <property type="entry name" value="AceGlu_kinase-like_sf"/>
</dbReference>
<dbReference type="InterPro" id="IPR018042">
    <property type="entry name" value="Aspartate_kinase_CS"/>
</dbReference>
<dbReference type="GO" id="GO:0005524">
    <property type="term" value="F:ATP binding"/>
    <property type="evidence" value="ECO:0007669"/>
    <property type="project" value="UniProtKB-KW"/>
</dbReference>
<dbReference type="GO" id="GO:0009090">
    <property type="term" value="P:homoserine biosynthetic process"/>
    <property type="evidence" value="ECO:0007669"/>
    <property type="project" value="TreeGrafter"/>
</dbReference>
<dbReference type="NCBIfam" id="TIGR00657">
    <property type="entry name" value="asp_kinases"/>
    <property type="match status" value="1"/>
</dbReference>
<evidence type="ECO:0000313" key="17">
    <source>
        <dbReference type="Proteomes" id="UP000484885"/>
    </source>
</evidence>
<comment type="pathway">
    <text evidence="3 14">Amino-acid biosynthesis; L-threonine biosynthesis; L-threonine from L-aspartate: step 1/5.</text>
</comment>
<evidence type="ECO:0000256" key="1">
    <source>
        <dbReference type="ARBA" id="ARBA00004766"/>
    </source>
</evidence>
<keyword evidence="5 14" id="KW-0028">Amino-acid biosynthesis</keyword>
<proteinExistence type="inferred from homology"/>
<dbReference type="GO" id="GO:0005829">
    <property type="term" value="C:cytosol"/>
    <property type="evidence" value="ECO:0007669"/>
    <property type="project" value="TreeGrafter"/>
</dbReference>
<protein>
    <recommendedName>
        <fullName evidence="13">Aspartokinase</fullName>
        <ecNumber evidence="13">2.7.2.4</ecNumber>
    </recommendedName>
</protein>
<dbReference type="UniPathway" id="UPA00050">
    <property type="reaction ID" value="UER00461"/>
</dbReference>
<dbReference type="EC" id="2.7.2.4" evidence="13"/>
<evidence type="ECO:0000256" key="7">
    <source>
        <dbReference type="ARBA" id="ARBA00022741"/>
    </source>
</evidence>
<gene>
    <name evidence="16" type="ORF">G3I74_08005</name>
</gene>
<dbReference type="UniPathway" id="UPA00051">
    <property type="reaction ID" value="UER00462"/>
</dbReference>
<dbReference type="PROSITE" id="PS00324">
    <property type="entry name" value="ASPARTOKINASE"/>
    <property type="match status" value="1"/>
</dbReference>
<feature type="binding site" evidence="12">
    <location>
        <begin position="7"/>
        <end position="10"/>
    </location>
    <ligand>
        <name>ATP</name>
        <dbReference type="ChEBI" id="CHEBI:30616"/>
    </ligand>
</feature>
<dbReference type="Proteomes" id="UP000484885">
    <property type="component" value="Unassembled WGS sequence"/>
</dbReference>
<evidence type="ECO:0000259" key="15">
    <source>
        <dbReference type="Pfam" id="PF00696"/>
    </source>
</evidence>
<evidence type="ECO:0000256" key="8">
    <source>
        <dbReference type="ARBA" id="ARBA00022777"/>
    </source>
</evidence>
<dbReference type="SUPFAM" id="SSF53633">
    <property type="entry name" value="Carbamate kinase-like"/>
    <property type="match status" value="1"/>
</dbReference>
<dbReference type="EMBL" id="JAAGSC010000040">
    <property type="protein sequence ID" value="NDY95666.1"/>
    <property type="molecule type" value="Genomic_DNA"/>
</dbReference>
<evidence type="ECO:0000256" key="14">
    <source>
        <dbReference type="RuleBase" id="RU004249"/>
    </source>
</evidence>
<dbReference type="PANTHER" id="PTHR21499">
    <property type="entry name" value="ASPARTATE KINASE"/>
    <property type="match status" value="1"/>
</dbReference>
<feature type="binding site" evidence="12">
    <location>
        <position position="74"/>
    </location>
    <ligand>
        <name>substrate</name>
    </ligand>
</feature>
<dbReference type="Pfam" id="PF00696">
    <property type="entry name" value="AA_kinase"/>
    <property type="match status" value="1"/>
</dbReference>
<dbReference type="InterPro" id="IPR005260">
    <property type="entry name" value="Asp_kin_monofn"/>
</dbReference>
<evidence type="ECO:0000256" key="5">
    <source>
        <dbReference type="ARBA" id="ARBA00022605"/>
    </source>
</evidence>
<evidence type="ECO:0000256" key="3">
    <source>
        <dbReference type="ARBA" id="ARBA00005139"/>
    </source>
</evidence>
<evidence type="ECO:0000256" key="11">
    <source>
        <dbReference type="ARBA" id="ARBA00047872"/>
    </source>
</evidence>
<dbReference type="InterPro" id="IPR041740">
    <property type="entry name" value="AKii-LysC-BS"/>
</dbReference>
<dbReference type="Gene3D" id="3.30.2130.10">
    <property type="entry name" value="VC0802-like"/>
    <property type="match status" value="1"/>
</dbReference>
<dbReference type="PANTHER" id="PTHR21499:SF3">
    <property type="entry name" value="ASPARTOKINASE"/>
    <property type="match status" value="1"/>
</dbReference>
<comment type="catalytic activity">
    <reaction evidence="11 13">
        <text>L-aspartate + ATP = 4-phospho-L-aspartate + ADP</text>
        <dbReference type="Rhea" id="RHEA:23776"/>
        <dbReference type="ChEBI" id="CHEBI:29991"/>
        <dbReference type="ChEBI" id="CHEBI:30616"/>
        <dbReference type="ChEBI" id="CHEBI:57535"/>
        <dbReference type="ChEBI" id="CHEBI:456216"/>
        <dbReference type="EC" id="2.7.2.4"/>
    </reaction>
</comment>
<comment type="similarity">
    <text evidence="4 13">Belongs to the aspartokinase family.</text>
</comment>
<evidence type="ECO:0000256" key="10">
    <source>
        <dbReference type="ARBA" id="ARBA00023154"/>
    </source>
</evidence>
<feature type="binding site" evidence="12">
    <location>
        <position position="184"/>
    </location>
    <ligand>
        <name>ATP</name>
        <dbReference type="ChEBI" id="CHEBI:30616"/>
    </ligand>
</feature>
<evidence type="ECO:0000313" key="16">
    <source>
        <dbReference type="EMBL" id="NDY95666.1"/>
    </source>
</evidence>